<dbReference type="GO" id="GO:0005524">
    <property type="term" value="F:ATP binding"/>
    <property type="evidence" value="ECO:0007669"/>
    <property type="project" value="UniProtKB-UniRule"/>
</dbReference>
<organism evidence="7 8">
    <name type="scientific">Arthrobacter yangruifuii</name>
    <dbReference type="NCBI Taxonomy" id="2606616"/>
    <lineage>
        <taxon>Bacteria</taxon>
        <taxon>Bacillati</taxon>
        <taxon>Actinomycetota</taxon>
        <taxon>Actinomycetes</taxon>
        <taxon>Micrococcales</taxon>
        <taxon>Micrococcaceae</taxon>
        <taxon>Arthrobacter</taxon>
    </lineage>
</organism>
<keyword evidence="2 5" id="KW-0378">Hydrolase</keyword>
<dbReference type="Proteomes" id="UP000326852">
    <property type="component" value="Unassembled WGS sequence"/>
</dbReference>
<evidence type="ECO:0000259" key="6">
    <source>
        <dbReference type="PROSITE" id="PS51198"/>
    </source>
</evidence>
<keyword evidence="1 5" id="KW-0547">Nucleotide-binding</keyword>
<feature type="domain" description="UvrD-like helicase ATP-binding" evidence="6">
    <location>
        <begin position="182"/>
        <end position="596"/>
    </location>
</feature>
<gene>
    <name evidence="7" type="ORF">GD627_14480</name>
</gene>
<evidence type="ECO:0000256" key="4">
    <source>
        <dbReference type="ARBA" id="ARBA00022840"/>
    </source>
</evidence>
<evidence type="ECO:0000256" key="2">
    <source>
        <dbReference type="ARBA" id="ARBA00022801"/>
    </source>
</evidence>
<evidence type="ECO:0000313" key="7">
    <source>
        <dbReference type="EMBL" id="KAD3515457.1"/>
    </source>
</evidence>
<name>A0A5N6MGJ8_9MICC</name>
<evidence type="ECO:0000256" key="5">
    <source>
        <dbReference type="PROSITE-ProRule" id="PRU00560"/>
    </source>
</evidence>
<feature type="binding site" evidence="5">
    <location>
        <begin position="203"/>
        <end position="210"/>
    </location>
    <ligand>
        <name>ATP</name>
        <dbReference type="ChEBI" id="CHEBI:30616"/>
    </ligand>
</feature>
<dbReference type="GO" id="GO:0016787">
    <property type="term" value="F:hydrolase activity"/>
    <property type="evidence" value="ECO:0007669"/>
    <property type="project" value="UniProtKB-UniRule"/>
</dbReference>
<dbReference type="GO" id="GO:0003677">
    <property type="term" value="F:DNA binding"/>
    <property type="evidence" value="ECO:0007669"/>
    <property type="project" value="InterPro"/>
</dbReference>
<dbReference type="InterPro" id="IPR014016">
    <property type="entry name" value="UvrD-like_ATP-bd"/>
</dbReference>
<evidence type="ECO:0000256" key="3">
    <source>
        <dbReference type="ARBA" id="ARBA00022806"/>
    </source>
</evidence>
<dbReference type="PROSITE" id="PS51198">
    <property type="entry name" value="UVRD_HELICASE_ATP_BIND"/>
    <property type="match status" value="1"/>
</dbReference>
<reference evidence="7 8" key="1">
    <citation type="submission" date="2019-08" db="EMBL/GenBank/DDBJ databases">
        <title>Arthrobacter sp. nov., isolated from plateau pika and Tibetan wild ass.</title>
        <authorList>
            <person name="Ge Y."/>
        </authorList>
    </citation>
    <scope>NUCLEOTIDE SEQUENCE [LARGE SCALE GENOMIC DNA]</scope>
    <source>
        <strain evidence="7 8">785</strain>
    </source>
</reference>
<dbReference type="GO" id="GO:0000725">
    <property type="term" value="P:recombinational repair"/>
    <property type="evidence" value="ECO:0007669"/>
    <property type="project" value="TreeGrafter"/>
</dbReference>
<dbReference type="Pfam" id="PF00580">
    <property type="entry name" value="UvrD-helicase"/>
    <property type="match status" value="1"/>
</dbReference>
<dbReference type="EMBL" id="VTFX01000005">
    <property type="protein sequence ID" value="KAD3515457.1"/>
    <property type="molecule type" value="Genomic_DNA"/>
</dbReference>
<dbReference type="RefSeq" id="WP_152273055.1">
    <property type="nucleotide sequence ID" value="NZ_VTFX01000005.1"/>
</dbReference>
<dbReference type="InterPro" id="IPR027417">
    <property type="entry name" value="P-loop_NTPase"/>
</dbReference>
<dbReference type="Gene3D" id="3.40.50.300">
    <property type="entry name" value="P-loop containing nucleotide triphosphate hydrolases"/>
    <property type="match status" value="2"/>
</dbReference>
<evidence type="ECO:0000313" key="8">
    <source>
        <dbReference type="Proteomes" id="UP000326852"/>
    </source>
</evidence>
<keyword evidence="4 5" id="KW-0067">ATP-binding</keyword>
<sequence length="753" mass="82437">MPETPSASNELEHERQYVAGLYSRLDELREEKREQLAAIRRSHASGSHQNRSERDAFATMYEDRLAQLNAVDDRLVFGRLDLDDGEERYIGRIGLSTAELQRLMVDWRAPEAGTFYQATAFERQGVRRRRHLILKGRDVQAIEDDVLDYSMLEDEEALQGEGALLAALNSKRTGQMSDIVGTIQAEQDRIIRAPLSGTLVVQGGPGTGKTAVALHRAAYLLYTHRERLKSAGVLLVGPSNAFIRYIERVLPSLGETGVVMSSLGQLMPGISASHEEDPATAEVKGRLYMADVVARAVANRQRLPQGPRKLNVEGTILTLTPRQVQRARDKARATGKPHNEARVTFVKILLRELTEQLTEQLEESAGAGNSTDRAYLAEDVRSARDVRVALNLCWMPLTPEKLITELFSKPGHLEAAAPELTDAELDLLRRSPDAPWTESDVPLLDEAAELLGELDASAGRENAMREEQRKRDLANAESAIANTEGFLEDSGAHGILSAEDLADHNAVGEQRLTAADRAAVDRTWAFGHIVVDEAQELSAMQWRLLMRRCPLKSFTVVGDIAQTSSSAGATSWQAALSPFVGERWTLEELTVNYRTPAQIAEAAVRMANAAGLVVSAPKAVREGRWSPFIDEVSEDQLIRRLLETLPEDLEALEGGLLAIIAEDHRLGAVRRAVTEVYGPRVGSGAGGLEQDIVVTSPREAKGLEFDGVVILEPSELLTAAAGKVGDLYVAMTRPTQRLRLIAANGIPAGIPED</sequence>
<dbReference type="PANTHER" id="PTHR11070">
    <property type="entry name" value="UVRD / RECB / PCRA DNA HELICASE FAMILY MEMBER"/>
    <property type="match status" value="1"/>
</dbReference>
<proteinExistence type="predicted"/>
<evidence type="ECO:0000256" key="1">
    <source>
        <dbReference type="ARBA" id="ARBA00022741"/>
    </source>
</evidence>
<dbReference type="SUPFAM" id="SSF52540">
    <property type="entry name" value="P-loop containing nucleoside triphosphate hydrolases"/>
    <property type="match status" value="1"/>
</dbReference>
<dbReference type="PANTHER" id="PTHR11070:SF45">
    <property type="entry name" value="DNA 3'-5' HELICASE"/>
    <property type="match status" value="1"/>
</dbReference>
<dbReference type="GO" id="GO:0043138">
    <property type="term" value="F:3'-5' DNA helicase activity"/>
    <property type="evidence" value="ECO:0007669"/>
    <property type="project" value="TreeGrafter"/>
</dbReference>
<dbReference type="AlphaFoldDB" id="A0A5N6MGJ8"/>
<protein>
    <submittedName>
        <fullName evidence="7">AAA family ATPase</fullName>
    </submittedName>
</protein>
<keyword evidence="8" id="KW-1185">Reference proteome</keyword>
<keyword evidence="3 5" id="KW-0347">Helicase</keyword>
<dbReference type="InterPro" id="IPR000212">
    <property type="entry name" value="DNA_helicase_UvrD/REP"/>
</dbReference>
<accession>A0A5N6MGJ8</accession>
<dbReference type="GO" id="GO:0005829">
    <property type="term" value="C:cytosol"/>
    <property type="evidence" value="ECO:0007669"/>
    <property type="project" value="TreeGrafter"/>
</dbReference>
<comment type="caution">
    <text evidence="7">The sequence shown here is derived from an EMBL/GenBank/DDBJ whole genome shotgun (WGS) entry which is preliminary data.</text>
</comment>